<comment type="caution">
    <text evidence="1">The sequence shown here is derived from an EMBL/GenBank/DDBJ whole genome shotgun (WGS) entry which is preliminary data.</text>
</comment>
<evidence type="ECO:0000313" key="1">
    <source>
        <dbReference type="EMBL" id="KAK8161522.1"/>
    </source>
</evidence>
<keyword evidence="2" id="KW-1185">Reference proteome</keyword>
<evidence type="ECO:0000313" key="2">
    <source>
        <dbReference type="Proteomes" id="UP001456524"/>
    </source>
</evidence>
<name>A0ABR1XMX1_9PEZI</name>
<organism evidence="1 2">
    <name type="scientific">Phyllosticta citrichinensis</name>
    <dbReference type="NCBI Taxonomy" id="1130410"/>
    <lineage>
        <taxon>Eukaryota</taxon>
        <taxon>Fungi</taxon>
        <taxon>Dikarya</taxon>
        <taxon>Ascomycota</taxon>
        <taxon>Pezizomycotina</taxon>
        <taxon>Dothideomycetes</taxon>
        <taxon>Dothideomycetes incertae sedis</taxon>
        <taxon>Botryosphaeriales</taxon>
        <taxon>Phyllostictaceae</taxon>
        <taxon>Phyllosticta</taxon>
    </lineage>
</organism>
<gene>
    <name evidence="1" type="ORF">IWX90DRAFT_271801</name>
</gene>
<sequence length="372" mass="41204">MFQISQPRVLIRTAGNNHSTFHFNVSSRATRSPTLFLYQFHGACAVLAISHHTIITSFDHFAEGRVSGKGKRVMIIFRVPLAFRLQPGTQPGNEICKTQMGTGPAIRRCQQIRPLLKCPGVPTIVSEGYPTVKRDCVVGKRPGHRPGRLHLRPRHALSPRQAFCLVKVVYVVAIVLSPWGFTSGRELGPPQTDVVTDSESAASPLAIAKVGRHSKFKLREHFHRMCFFAAGAGHGVSESLSRIFQLDSEVVCVSQDASRIEPRLALIVWSGVANVVFISSDNVGRVQEVALVDWSQLVSHHHHHLRRQTAQGRSRIVLPLCFVVQRVGRASFRLAIGANAPSKQLGGLPQKLIRFFSVVVEVEVEFLVRHVD</sequence>
<reference evidence="1 2" key="1">
    <citation type="journal article" date="2022" name="G3 (Bethesda)">
        <title>Enemy or ally: a genomic approach to elucidate the lifestyle of Phyllosticta citrichinaensis.</title>
        <authorList>
            <person name="Buijs V.A."/>
            <person name="Groenewald J.Z."/>
            <person name="Haridas S."/>
            <person name="LaButti K.M."/>
            <person name="Lipzen A."/>
            <person name="Martin F.M."/>
            <person name="Barry K."/>
            <person name="Grigoriev I.V."/>
            <person name="Crous P.W."/>
            <person name="Seidl M.F."/>
        </authorList>
    </citation>
    <scope>NUCLEOTIDE SEQUENCE [LARGE SCALE GENOMIC DNA]</scope>
    <source>
        <strain evidence="1 2">CBS 129764</strain>
    </source>
</reference>
<dbReference type="EMBL" id="JBBWUH010000007">
    <property type="protein sequence ID" value="KAK8161522.1"/>
    <property type="molecule type" value="Genomic_DNA"/>
</dbReference>
<dbReference type="Proteomes" id="UP001456524">
    <property type="component" value="Unassembled WGS sequence"/>
</dbReference>
<accession>A0ABR1XMX1</accession>
<proteinExistence type="predicted"/>
<protein>
    <submittedName>
        <fullName evidence="1">Uncharacterized protein</fullName>
    </submittedName>
</protein>